<dbReference type="PROSITE" id="PS50994">
    <property type="entry name" value="INTEGRASE"/>
    <property type="match status" value="1"/>
</dbReference>
<evidence type="ECO:0000256" key="5">
    <source>
        <dbReference type="ARBA" id="ARBA00022801"/>
    </source>
</evidence>
<evidence type="ECO:0000313" key="11">
    <source>
        <dbReference type="Proteomes" id="UP000225706"/>
    </source>
</evidence>
<accession>A0A2B4S4K4</accession>
<dbReference type="Pfam" id="PF00078">
    <property type="entry name" value="RVT_1"/>
    <property type="match status" value="1"/>
</dbReference>
<protein>
    <submittedName>
        <fullName evidence="10">Retrovirus-related Pol polyprotein</fullName>
    </submittedName>
</protein>
<feature type="region of interest" description="Disordered" evidence="7">
    <location>
        <begin position="779"/>
        <end position="818"/>
    </location>
</feature>
<dbReference type="OrthoDB" id="5967742at2759"/>
<keyword evidence="4" id="KW-0255">Endonuclease</keyword>
<evidence type="ECO:0000313" key="10">
    <source>
        <dbReference type="EMBL" id="PFX23527.1"/>
    </source>
</evidence>
<dbReference type="Pfam" id="PF00665">
    <property type="entry name" value="rve"/>
    <property type="match status" value="1"/>
</dbReference>
<dbReference type="EMBL" id="LSMT01000205">
    <property type="protein sequence ID" value="PFX23527.1"/>
    <property type="molecule type" value="Genomic_DNA"/>
</dbReference>
<dbReference type="FunFam" id="3.30.420.10:FF:000063">
    <property type="entry name" value="Retrovirus-related Pol polyprotein from transposon 297-like Protein"/>
    <property type="match status" value="1"/>
</dbReference>
<dbReference type="SUPFAM" id="SSF56672">
    <property type="entry name" value="DNA/RNA polymerases"/>
    <property type="match status" value="1"/>
</dbReference>
<dbReference type="PANTHER" id="PTHR37984">
    <property type="entry name" value="PROTEIN CBG26694"/>
    <property type="match status" value="1"/>
</dbReference>
<dbReference type="CDD" id="cd01647">
    <property type="entry name" value="RT_LTR"/>
    <property type="match status" value="1"/>
</dbReference>
<evidence type="ECO:0000256" key="4">
    <source>
        <dbReference type="ARBA" id="ARBA00022759"/>
    </source>
</evidence>
<dbReference type="FunFam" id="3.30.70.270:FF:000026">
    <property type="entry name" value="Transposon Ty3-G Gag-Pol polyprotein"/>
    <property type="match status" value="1"/>
</dbReference>
<dbReference type="PANTHER" id="PTHR37984:SF5">
    <property type="entry name" value="PROTEIN NYNRIN-LIKE"/>
    <property type="match status" value="1"/>
</dbReference>
<comment type="caution">
    <text evidence="10">The sequence shown here is derived from an EMBL/GenBank/DDBJ whole genome shotgun (WGS) entry which is preliminary data.</text>
</comment>
<keyword evidence="1" id="KW-0808">Transferase</keyword>
<dbReference type="GO" id="GO:0015074">
    <property type="term" value="P:DNA integration"/>
    <property type="evidence" value="ECO:0007669"/>
    <property type="project" value="InterPro"/>
</dbReference>
<evidence type="ECO:0000256" key="1">
    <source>
        <dbReference type="ARBA" id="ARBA00022679"/>
    </source>
</evidence>
<dbReference type="GO" id="GO:0003964">
    <property type="term" value="F:RNA-directed DNA polymerase activity"/>
    <property type="evidence" value="ECO:0007669"/>
    <property type="project" value="UniProtKB-KW"/>
</dbReference>
<dbReference type="Proteomes" id="UP000225706">
    <property type="component" value="Unassembled WGS sequence"/>
</dbReference>
<organism evidence="10 11">
    <name type="scientific">Stylophora pistillata</name>
    <name type="common">Smooth cauliflower coral</name>
    <dbReference type="NCBI Taxonomy" id="50429"/>
    <lineage>
        <taxon>Eukaryota</taxon>
        <taxon>Metazoa</taxon>
        <taxon>Cnidaria</taxon>
        <taxon>Anthozoa</taxon>
        <taxon>Hexacorallia</taxon>
        <taxon>Scleractinia</taxon>
        <taxon>Astrocoeniina</taxon>
        <taxon>Pocilloporidae</taxon>
        <taxon>Stylophora</taxon>
    </lineage>
</organism>
<evidence type="ECO:0000256" key="2">
    <source>
        <dbReference type="ARBA" id="ARBA00022695"/>
    </source>
</evidence>
<dbReference type="InterPro" id="IPR041588">
    <property type="entry name" value="Integrase_H2C2"/>
</dbReference>
<keyword evidence="6" id="KW-0695">RNA-directed DNA polymerase</keyword>
<dbReference type="CDD" id="cd09274">
    <property type="entry name" value="RNase_HI_RT_Ty3"/>
    <property type="match status" value="1"/>
</dbReference>
<dbReference type="GO" id="GO:0016787">
    <property type="term" value="F:hydrolase activity"/>
    <property type="evidence" value="ECO:0007669"/>
    <property type="project" value="UniProtKB-KW"/>
</dbReference>
<dbReference type="Gene3D" id="3.30.420.10">
    <property type="entry name" value="Ribonuclease H-like superfamily/Ribonuclease H"/>
    <property type="match status" value="1"/>
</dbReference>
<dbReference type="InterPro" id="IPR036397">
    <property type="entry name" value="RNaseH_sf"/>
</dbReference>
<dbReference type="STRING" id="50429.A0A2B4S4K4"/>
<dbReference type="GO" id="GO:0004519">
    <property type="term" value="F:endonuclease activity"/>
    <property type="evidence" value="ECO:0007669"/>
    <property type="project" value="UniProtKB-KW"/>
</dbReference>
<evidence type="ECO:0000256" key="7">
    <source>
        <dbReference type="SAM" id="MobiDB-lite"/>
    </source>
</evidence>
<dbReference type="InterPro" id="IPR012337">
    <property type="entry name" value="RNaseH-like_sf"/>
</dbReference>
<dbReference type="Pfam" id="PF17917">
    <property type="entry name" value="RT_RNaseH"/>
    <property type="match status" value="1"/>
</dbReference>
<dbReference type="PROSITE" id="PS50878">
    <property type="entry name" value="RT_POL"/>
    <property type="match status" value="1"/>
</dbReference>
<keyword evidence="5" id="KW-0378">Hydrolase</keyword>
<dbReference type="AlphaFoldDB" id="A0A2B4S4K4"/>
<name>A0A2B4S4K4_STYPI</name>
<feature type="domain" description="Reverse transcriptase" evidence="8">
    <location>
        <begin position="110"/>
        <end position="288"/>
    </location>
</feature>
<dbReference type="InterPro" id="IPR041373">
    <property type="entry name" value="RT_RNaseH"/>
</dbReference>
<dbReference type="Gene3D" id="3.30.70.270">
    <property type="match status" value="2"/>
</dbReference>
<keyword evidence="2" id="KW-0548">Nucleotidyltransferase</keyword>
<dbReference type="InterPro" id="IPR000477">
    <property type="entry name" value="RT_dom"/>
</dbReference>
<evidence type="ECO:0000259" key="9">
    <source>
        <dbReference type="PROSITE" id="PS50994"/>
    </source>
</evidence>
<dbReference type="InterPro" id="IPR050951">
    <property type="entry name" value="Retrovirus_Pol_polyprotein"/>
</dbReference>
<evidence type="ECO:0000256" key="6">
    <source>
        <dbReference type="ARBA" id="ARBA00022918"/>
    </source>
</evidence>
<dbReference type="Pfam" id="PF17921">
    <property type="entry name" value="Integrase_H2C2"/>
    <property type="match status" value="1"/>
</dbReference>
<gene>
    <name evidence="10" type="primary">pol</name>
    <name evidence="10" type="ORF">AWC38_SpisGene11931</name>
</gene>
<evidence type="ECO:0000256" key="3">
    <source>
        <dbReference type="ARBA" id="ARBA00022722"/>
    </source>
</evidence>
<reference evidence="11" key="1">
    <citation type="journal article" date="2017" name="bioRxiv">
        <title>Comparative analysis of the genomes of Stylophora pistillata and Acropora digitifera provides evidence for extensive differences between species of corals.</title>
        <authorList>
            <person name="Voolstra C.R."/>
            <person name="Li Y."/>
            <person name="Liew Y.J."/>
            <person name="Baumgarten S."/>
            <person name="Zoccola D."/>
            <person name="Flot J.-F."/>
            <person name="Tambutte S."/>
            <person name="Allemand D."/>
            <person name="Aranda M."/>
        </authorList>
    </citation>
    <scope>NUCLEOTIDE SEQUENCE [LARGE SCALE GENOMIC DNA]</scope>
</reference>
<sequence>MATCQVTDTRGYLILGRETVQKVGYIAFPEVTPPSLTSTPQIHTSVNALRPDSSKVNEPTCEVLDDAVILNGKRHCLPLTKEYVLSEFRDIFRGIRKLPGGKYHIQLKPDAQPAQHPPRAVPEKNVVPVSKPDGSIRLCLDAKDLNQSIKRNQYYTKTIDEVSAELHGGKYFTLVDAKSGYWMVELDNESSLLTTFNTPWGKYKWLRLPFGLKVSSDVFQERLNAGLAKKVKGNTGCIDDILTRGVDSKDHDVNLLQLLETARMNGIKFNPKKLQFKTTKCDFFGQTITPEGMKSDHKKVEAVKQMKAPKDKKALQSFQGMINYLKRYSAKLTRLFEPLRPLLREEMEWTWDSSRPDAFNAIKEELYRTPVLAYFDRNGEHVIQTDASMKGLGAVSLQEGKPVIYVSRTLTPAKERYSNIERELLGVVFAMKRLDNYVYGEPVRVQTDHKPLETIWKKSIATASPRLQRLLLRLARYEIQIEYICGKDNSIADALSRVYNLSPKPMDSKQMDDLHAGHLGEEKTLLRARETVFWPGISDDVRNAVKLCDVCTKYKPAQQKEPLVPHDVPSLPWFKLGVDIFEYRSHHYLLVADYFSKFPVVKKLTNQTAGHVISLLKTIFAEYGIPATVYTDQGTQFVSQEFKQFAIQYRFEVQHSSPRYPQSNGFIEAMVKVVKGIMEKAEDSGSDPHLAMLIYRATPVRPVKKLQDLQQFQSVRFQLDPEKPIWQKATVVLQPSGDSPRRYEVQTESGARYFRSRRHIRPAIESTPEELNQALVIPGTEQKSPRSGHVKHPSSAAADVADQPSTKPLPKQCVSEKTPVGIALSRPRRTIKPPTRLIEQI</sequence>
<feature type="domain" description="Integrase catalytic" evidence="9">
    <location>
        <begin position="568"/>
        <end position="748"/>
    </location>
</feature>
<evidence type="ECO:0000259" key="8">
    <source>
        <dbReference type="PROSITE" id="PS50878"/>
    </source>
</evidence>
<dbReference type="SUPFAM" id="SSF53098">
    <property type="entry name" value="Ribonuclease H-like"/>
    <property type="match status" value="1"/>
</dbReference>
<dbReference type="Gene3D" id="3.10.10.10">
    <property type="entry name" value="HIV Type 1 Reverse Transcriptase, subunit A, domain 1"/>
    <property type="match status" value="1"/>
</dbReference>
<proteinExistence type="predicted"/>
<keyword evidence="11" id="KW-1185">Reference proteome</keyword>
<dbReference type="InterPro" id="IPR001584">
    <property type="entry name" value="Integrase_cat-core"/>
</dbReference>
<dbReference type="InterPro" id="IPR043128">
    <property type="entry name" value="Rev_trsase/Diguanyl_cyclase"/>
</dbReference>
<dbReference type="InterPro" id="IPR043502">
    <property type="entry name" value="DNA/RNA_pol_sf"/>
</dbReference>
<dbReference type="GO" id="GO:0003676">
    <property type="term" value="F:nucleic acid binding"/>
    <property type="evidence" value="ECO:0007669"/>
    <property type="project" value="InterPro"/>
</dbReference>
<dbReference type="Gene3D" id="1.10.340.70">
    <property type="match status" value="1"/>
</dbReference>
<keyword evidence="3" id="KW-0540">Nuclease</keyword>